<dbReference type="InParanoid" id="F4RYB6"/>
<evidence type="ECO:0000313" key="3">
    <source>
        <dbReference type="Proteomes" id="UP000001072"/>
    </source>
</evidence>
<protein>
    <submittedName>
        <fullName evidence="2">Uncharacterized protein</fullName>
    </submittedName>
</protein>
<name>F4RYB6_MELLP</name>
<proteinExistence type="predicted"/>
<evidence type="ECO:0000256" key="1">
    <source>
        <dbReference type="SAM" id="MobiDB-lite"/>
    </source>
</evidence>
<dbReference type="RefSeq" id="XP_007414051.1">
    <property type="nucleotide sequence ID" value="XM_007413989.1"/>
</dbReference>
<dbReference type="GeneID" id="18923935"/>
<keyword evidence="3" id="KW-1185">Reference proteome</keyword>
<accession>F4RYB6</accession>
<dbReference type="EMBL" id="GL883129">
    <property type="protein sequence ID" value="EGG02649.1"/>
    <property type="molecule type" value="Genomic_DNA"/>
</dbReference>
<feature type="region of interest" description="Disordered" evidence="1">
    <location>
        <begin position="116"/>
        <end position="138"/>
    </location>
</feature>
<dbReference type="Proteomes" id="UP000001072">
    <property type="component" value="Unassembled WGS sequence"/>
</dbReference>
<reference evidence="3" key="1">
    <citation type="journal article" date="2011" name="Proc. Natl. Acad. Sci. U.S.A.">
        <title>Obligate biotrophy features unraveled by the genomic analysis of rust fungi.</title>
        <authorList>
            <person name="Duplessis S."/>
            <person name="Cuomo C.A."/>
            <person name="Lin Y.-C."/>
            <person name="Aerts A."/>
            <person name="Tisserant E."/>
            <person name="Veneault-Fourrey C."/>
            <person name="Joly D.L."/>
            <person name="Hacquard S."/>
            <person name="Amselem J."/>
            <person name="Cantarel B.L."/>
            <person name="Chiu R."/>
            <person name="Coutinho P.M."/>
            <person name="Feau N."/>
            <person name="Field M."/>
            <person name="Frey P."/>
            <person name="Gelhaye E."/>
            <person name="Goldberg J."/>
            <person name="Grabherr M.G."/>
            <person name="Kodira C.D."/>
            <person name="Kohler A."/>
            <person name="Kuees U."/>
            <person name="Lindquist E.A."/>
            <person name="Lucas S.M."/>
            <person name="Mago R."/>
            <person name="Mauceli E."/>
            <person name="Morin E."/>
            <person name="Murat C."/>
            <person name="Pangilinan J.L."/>
            <person name="Park R."/>
            <person name="Pearson M."/>
            <person name="Quesneville H."/>
            <person name="Rouhier N."/>
            <person name="Sakthikumar S."/>
            <person name="Salamov A.A."/>
            <person name="Schmutz J."/>
            <person name="Selles B."/>
            <person name="Shapiro H."/>
            <person name="Tanguay P."/>
            <person name="Tuskan G.A."/>
            <person name="Henrissat B."/>
            <person name="Van de Peer Y."/>
            <person name="Rouze P."/>
            <person name="Ellis J.G."/>
            <person name="Dodds P.N."/>
            <person name="Schein J.E."/>
            <person name="Zhong S."/>
            <person name="Hamelin R.C."/>
            <person name="Grigoriev I.V."/>
            <person name="Szabo L.J."/>
            <person name="Martin F."/>
        </authorList>
    </citation>
    <scope>NUCLEOTIDE SEQUENCE [LARGE SCALE GENOMIC DNA]</scope>
    <source>
        <strain evidence="3">98AG31 / pathotype 3-4-7</strain>
    </source>
</reference>
<dbReference type="VEuPathDB" id="FungiDB:MELLADRAFT_110003"/>
<sequence>MGITNNRYSLPSNLGLDEADQPLWLEEAEKAKTLIREGQANTAAKRLRLEAETGLPLNNKRAPTISTPLASLQDRLTANTRRTLDPFLSSFSSRSIATSRLRSWLGSSHIVVRPTLSKSSSSSILKAPTPQKPKLEQK</sequence>
<dbReference type="HOGENOM" id="CLU_1855717_0_0_1"/>
<evidence type="ECO:0000313" key="2">
    <source>
        <dbReference type="EMBL" id="EGG02649.1"/>
    </source>
</evidence>
<dbReference type="KEGG" id="mlr:MELLADRAFT_110003"/>
<dbReference type="AlphaFoldDB" id="F4RYB6"/>
<organism evidence="3">
    <name type="scientific">Melampsora larici-populina (strain 98AG31 / pathotype 3-4-7)</name>
    <name type="common">Poplar leaf rust fungus</name>
    <dbReference type="NCBI Taxonomy" id="747676"/>
    <lineage>
        <taxon>Eukaryota</taxon>
        <taxon>Fungi</taxon>
        <taxon>Dikarya</taxon>
        <taxon>Basidiomycota</taxon>
        <taxon>Pucciniomycotina</taxon>
        <taxon>Pucciniomycetes</taxon>
        <taxon>Pucciniales</taxon>
        <taxon>Melampsoraceae</taxon>
        <taxon>Melampsora</taxon>
    </lineage>
</organism>
<gene>
    <name evidence="2" type="ORF">MELLADRAFT_110003</name>
</gene>